<protein>
    <submittedName>
        <fullName evidence="1">Type I restriction-modification system DNA-methyltransferase subunit M</fullName>
    </submittedName>
</protein>
<keyword evidence="2" id="KW-1185">Reference proteome</keyword>
<proteinExistence type="predicted"/>
<gene>
    <name evidence="1" type="ORF">VL20_504</name>
</gene>
<evidence type="ECO:0000313" key="2">
    <source>
        <dbReference type="Proteomes" id="UP000068167"/>
    </source>
</evidence>
<sequence length="41" mass="4560">MNAPATFFDKILSFAGDEIRPEYQPQSIGLIPQSVGKLCYN</sequence>
<dbReference type="PATRIC" id="fig|1638788.3.peg.508"/>
<dbReference type="AlphaFoldDB" id="A0A0K1RV04"/>
<accession>A0A0K1RV04</accession>
<keyword evidence="1" id="KW-0489">Methyltransferase</keyword>
<evidence type="ECO:0000313" key="1">
    <source>
        <dbReference type="EMBL" id="AKV65729.1"/>
    </source>
</evidence>
<dbReference type="KEGG" id="mpk:VL20_504"/>
<keyword evidence="1" id="KW-0808">Transferase</keyword>
<name>A0A0K1RV04_9CHRO</name>
<reference evidence="1 2" key="1">
    <citation type="journal article" date="2016" name="Stand. Genomic Sci.">
        <title>Complete genome sequence and genomic characterization of Microcystis panniformis FACHB 1757 by third-generation sequencing.</title>
        <authorList>
            <person name="Zhang J.Y."/>
            <person name="Guan R."/>
            <person name="Zhang H.J."/>
            <person name="Li H."/>
            <person name="Xiao P."/>
            <person name="Yu G.L."/>
            <person name="Du L."/>
            <person name="Cao D.M."/>
            <person name="Zhu B.C."/>
            <person name="Li R.H."/>
            <person name="Lu Z.H."/>
        </authorList>
    </citation>
    <scope>NUCLEOTIDE SEQUENCE [LARGE SCALE GENOMIC DNA]</scope>
    <source>
        <strain evidence="1 2">FACHB-1757</strain>
    </source>
</reference>
<dbReference type="GO" id="GO:0008168">
    <property type="term" value="F:methyltransferase activity"/>
    <property type="evidence" value="ECO:0007669"/>
    <property type="project" value="UniProtKB-KW"/>
</dbReference>
<dbReference type="GO" id="GO:0032259">
    <property type="term" value="P:methylation"/>
    <property type="evidence" value="ECO:0007669"/>
    <property type="project" value="UniProtKB-KW"/>
</dbReference>
<dbReference type="EMBL" id="CP011339">
    <property type="protein sequence ID" value="AKV65729.1"/>
    <property type="molecule type" value="Genomic_DNA"/>
</dbReference>
<dbReference type="Proteomes" id="UP000068167">
    <property type="component" value="Chromosome"/>
</dbReference>
<organism evidence="1 2">
    <name type="scientific">Microcystis panniformis FACHB-1757</name>
    <dbReference type="NCBI Taxonomy" id="1638788"/>
    <lineage>
        <taxon>Bacteria</taxon>
        <taxon>Bacillati</taxon>
        <taxon>Cyanobacteriota</taxon>
        <taxon>Cyanophyceae</taxon>
        <taxon>Oscillatoriophycideae</taxon>
        <taxon>Chroococcales</taxon>
        <taxon>Microcystaceae</taxon>
        <taxon>Microcystis</taxon>
    </lineage>
</organism>